<name>A0A842IXK4_9FLAO</name>
<reference evidence="1" key="1">
    <citation type="submission" date="2020-08" db="EMBL/GenBank/DDBJ databases">
        <title>Winogradskyella ouciana sp. nov., isolated from the hadal seawater of the Mariana Trench.</title>
        <authorList>
            <person name="He X."/>
        </authorList>
    </citation>
    <scope>NUCLEOTIDE SEQUENCE [LARGE SCALE GENOMIC DNA]</scope>
    <source>
        <strain evidence="1">KCTC 52348</strain>
    </source>
</reference>
<evidence type="ECO:0008006" key="3">
    <source>
        <dbReference type="Google" id="ProtNLM"/>
    </source>
</evidence>
<sequence>MKILLTSAVSILLFFSCQNRIKKNSEIIVLGTVHFPTKQVNADSIYDILVKVQPDIIVMEADSSVFNSDFTFKTTYDENEYNAVVEYLKLNPNVMVRPMGFEGRNAYRKKIGIYSEAGFVYGAMYDLLDAGKLSKKHEAMLNHYEFLWAEQEKYKDKSLKHINQSKVDRLIDSVNAYQYVKTKDIVDSRDEFYYKILGADKDSVTLKSYFKKWIYFEGIQRNEALANNLLNIIKQNPNKRIIALTGFKHRSYILNKLKKKQNSLNIELKEFYNI</sequence>
<comment type="caution">
    <text evidence="1">The sequence shown here is derived from an EMBL/GenBank/DDBJ whole genome shotgun (WGS) entry which is preliminary data.</text>
</comment>
<keyword evidence="2" id="KW-1185">Reference proteome</keyword>
<evidence type="ECO:0000313" key="2">
    <source>
        <dbReference type="Proteomes" id="UP000533900"/>
    </source>
</evidence>
<proteinExistence type="predicted"/>
<dbReference type="Proteomes" id="UP000533900">
    <property type="component" value="Unassembled WGS sequence"/>
</dbReference>
<gene>
    <name evidence="1" type="ORF">H7F21_17155</name>
</gene>
<evidence type="ECO:0000313" key="1">
    <source>
        <dbReference type="EMBL" id="MBC2846839.1"/>
    </source>
</evidence>
<organism evidence="1 2">
    <name type="scientific">Winogradskyella flava</name>
    <dbReference type="NCBI Taxonomy" id="1884876"/>
    <lineage>
        <taxon>Bacteria</taxon>
        <taxon>Pseudomonadati</taxon>
        <taxon>Bacteroidota</taxon>
        <taxon>Flavobacteriia</taxon>
        <taxon>Flavobacteriales</taxon>
        <taxon>Flavobacteriaceae</taxon>
        <taxon>Winogradskyella</taxon>
    </lineage>
</organism>
<accession>A0A842IXK4</accession>
<dbReference type="RefSeq" id="WP_185790545.1">
    <property type="nucleotide sequence ID" value="NZ_JACLCP010000007.1"/>
</dbReference>
<dbReference type="PROSITE" id="PS51257">
    <property type="entry name" value="PROKAR_LIPOPROTEIN"/>
    <property type="match status" value="1"/>
</dbReference>
<dbReference type="EMBL" id="JACLCP010000007">
    <property type="protein sequence ID" value="MBC2846839.1"/>
    <property type="molecule type" value="Genomic_DNA"/>
</dbReference>
<protein>
    <recommendedName>
        <fullName evidence="3">TraB/GumN family protein</fullName>
    </recommendedName>
</protein>
<dbReference type="AlphaFoldDB" id="A0A842IXK4"/>